<dbReference type="GO" id="GO:0009401">
    <property type="term" value="P:phosphoenolpyruvate-dependent sugar phosphotransferase system"/>
    <property type="evidence" value="ECO:0007669"/>
    <property type="project" value="InterPro"/>
</dbReference>
<evidence type="ECO:0000313" key="1">
    <source>
        <dbReference type="EMBL" id="VYT31786.1"/>
    </source>
</evidence>
<dbReference type="AlphaFoldDB" id="A0A6N2VXH2"/>
<protein>
    <submittedName>
        <fullName evidence="1">PTS system glucitol/sorbitol-specific transporter subunit IIA</fullName>
    </submittedName>
</protein>
<dbReference type="PANTHER" id="PTHR40398">
    <property type="entry name" value="PTS SYSTEM GLUCITOL/SORBITOL-SPECIFIC EIIA COMPONENT"/>
    <property type="match status" value="1"/>
</dbReference>
<organism evidence="1">
    <name type="scientific">Anaerostipes caccae</name>
    <dbReference type="NCBI Taxonomy" id="105841"/>
    <lineage>
        <taxon>Bacteria</taxon>
        <taxon>Bacillati</taxon>
        <taxon>Bacillota</taxon>
        <taxon>Clostridia</taxon>
        <taxon>Lachnospirales</taxon>
        <taxon>Lachnospiraceae</taxon>
        <taxon>Anaerostipes</taxon>
    </lineage>
</organism>
<reference evidence="1" key="1">
    <citation type="submission" date="2019-11" db="EMBL/GenBank/DDBJ databases">
        <authorList>
            <person name="Feng L."/>
        </authorList>
    </citation>
    <scope>NUCLEOTIDE SEQUENCE</scope>
    <source>
        <strain evidence="1">AcaccaeLFYP115</strain>
    </source>
</reference>
<dbReference type="SUPFAM" id="SSF141530">
    <property type="entry name" value="PTSIIA/GutA-like"/>
    <property type="match status" value="1"/>
</dbReference>
<name>A0A6N2VXH2_9FIRM</name>
<dbReference type="EMBL" id="CACRSQ010000007">
    <property type="protein sequence ID" value="VYT31786.1"/>
    <property type="molecule type" value="Genomic_DNA"/>
</dbReference>
<dbReference type="PANTHER" id="PTHR40398:SF1">
    <property type="entry name" value="PTS SYSTEM GLUCITOL_SORBITOL-SPECIFIC EIIA COMPONENT"/>
    <property type="match status" value="1"/>
</dbReference>
<dbReference type="Gene3D" id="2.40.33.40">
    <property type="entry name" value="Phosphotransferase system, glucitol/sorbitol-specific IIA component"/>
    <property type="match status" value="1"/>
</dbReference>
<accession>A0A6N2VXH2</accession>
<proteinExistence type="predicted"/>
<dbReference type="GO" id="GO:0005737">
    <property type="term" value="C:cytoplasm"/>
    <property type="evidence" value="ECO:0007669"/>
    <property type="project" value="InterPro"/>
</dbReference>
<dbReference type="InterPro" id="IPR036665">
    <property type="entry name" value="PTS_IIA_glucitol/sorbitol_sf"/>
</dbReference>
<dbReference type="GO" id="GO:0008982">
    <property type="term" value="F:protein-N(PI)-phosphohistidine-sugar phosphotransferase activity"/>
    <property type="evidence" value="ECO:0007669"/>
    <property type="project" value="InterPro"/>
</dbReference>
<gene>
    <name evidence="1" type="ORF">ACLFYP115_02662</name>
</gene>
<dbReference type="RefSeq" id="WP_006568721.1">
    <property type="nucleotide sequence ID" value="NZ_BAABZP010000001.1"/>
</dbReference>
<sequence length="119" mass="12999">MKWNAVITETGSEVMGLLRASNQVDFRPNDRPTDLADYSVSYEGRPSEDLKKGDRIEIGSSSFRIVGLGANVNEKLQTRGTCTMNFSEKHTPATPDSIMLSGIGYPETCIKNGAKISVK</sequence>
<dbReference type="InterPro" id="IPR004716">
    <property type="entry name" value="PTS_IIA_glucitol/sorbitol-sp"/>
</dbReference>
<dbReference type="Pfam" id="PF03829">
    <property type="entry name" value="PTSIIA_gutA"/>
    <property type="match status" value="1"/>
</dbReference>